<reference evidence="1" key="1">
    <citation type="submission" date="2014-09" db="EMBL/GenBank/DDBJ databases">
        <authorList>
            <person name="Magalhaes I.L.F."/>
            <person name="Oliveira U."/>
            <person name="Santos F.R."/>
            <person name="Vidigal T.H.D.A."/>
            <person name="Brescovit A.D."/>
            <person name="Santos A.J."/>
        </authorList>
    </citation>
    <scope>NUCLEOTIDE SEQUENCE</scope>
    <source>
        <tissue evidence="1">Shoot tissue taken approximately 20 cm above the soil surface</tissue>
    </source>
</reference>
<protein>
    <submittedName>
        <fullName evidence="1">Uncharacterized protein</fullName>
    </submittedName>
</protein>
<dbReference type="EMBL" id="GBRH01170591">
    <property type="protein sequence ID" value="JAE27305.1"/>
    <property type="molecule type" value="Transcribed_RNA"/>
</dbReference>
<sequence length="69" mass="7454">MHSLFILEAPMLEQLPFSCCMYASHLLKSLGYFSRACSMLAISLAESMKNKVTTSSAKLGLASSCKSST</sequence>
<reference evidence="1" key="2">
    <citation type="journal article" date="2015" name="Data Brief">
        <title>Shoot transcriptome of the giant reed, Arundo donax.</title>
        <authorList>
            <person name="Barrero R.A."/>
            <person name="Guerrero F.D."/>
            <person name="Moolhuijzen P."/>
            <person name="Goolsby J.A."/>
            <person name="Tidwell J."/>
            <person name="Bellgard S.E."/>
            <person name="Bellgard M.I."/>
        </authorList>
    </citation>
    <scope>NUCLEOTIDE SEQUENCE</scope>
    <source>
        <tissue evidence="1">Shoot tissue taken approximately 20 cm above the soil surface</tissue>
    </source>
</reference>
<proteinExistence type="predicted"/>
<organism evidence="1">
    <name type="scientific">Arundo donax</name>
    <name type="common">Giant reed</name>
    <name type="synonym">Donax arundinaceus</name>
    <dbReference type="NCBI Taxonomy" id="35708"/>
    <lineage>
        <taxon>Eukaryota</taxon>
        <taxon>Viridiplantae</taxon>
        <taxon>Streptophyta</taxon>
        <taxon>Embryophyta</taxon>
        <taxon>Tracheophyta</taxon>
        <taxon>Spermatophyta</taxon>
        <taxon>Magnoliopsida</taxon>
        <taxon>Liliopsida</taxon>
        <taxon>Poales</taxon>
        <taxon>Poaceae</taxon>
        <taxon>PACMAD clade</taxon>
        <taxon>Arundinoideae</taxon>
        <taxon>Arundineae</taxon>
        <taxon>Arundo</taxon>
    </lineage>
</organism>
<evidence type="ECO:0000313" key="1">
    <source>
        <dbReference type="EMBL" id="JAE27305.1"/>
    </source>
</evidence>
<dbReference type="AlphaFoldDB" id="A0A0A9GQ76"/>
<accession>A0A0A9GQ76</accession>
<name>A0A0A9GQ76_ARUDO</name>